<dbReference type="AlphaFoldDB" id="A0A8C5MWW5"/>
<comment type="similarity">
    <text evidence="2">Belongs to the calcium channel subunit alpha-2/delta family.</text>
</comment>
<dbReference type="Proteomes" id="UP000694569">
    <property type="component" value="Unplaced"/>
</dbReference>
<keyword evidence="4" id="KW-0109">Calcium transport</keyword>
<dbReference type="SUPFAM" id="SSF53300">
    <property type="entry name" value="vWA-like"/>
    <property type="match status" value="1"/>
</dbReference>
<evidence type="ECO:0000313" key="16">
    <source>
        <dbReference type="Ensembl" id="ENSLLEP00000018967.1"/>
    </source>
</evidence>
<keyword evidence="13" id="KW-0325">Glycoprotein</keyword>
<evidence type="ECO:0000256" key="14">
    <source>
        <dbReference type="ARBA" id="ARBA00023303"/>
    </source>
</evidence>
<evidence type="ECO:0000256" key="8">
    <source>
        <dbReference type="ARBA" id="ARBA00022837"/>
    </source>
</evidence>
<accession>A0A8C5MWW5</accession>
<feature type="domain" description="VWFA" evidence="15">
    <location>
        <begin position="190"/>
        <end position="372"/>
    </location>
</feature>
<dbReference type="Pfam" id="PF08399">
    <property type="entry name" value="VWA_N"/>
    <property type="match status" value="1"/>
</dbReference>
<dbReference type="PANTHER" id="PTHR10166">
    <property type="entry name" value="VOLTAGE-DEPENDENT CALCIUM CHANNEL SUBUNIT ALPHA-2/DELTA-RELATED"/>
    <property type="match status" value="1"/>
</dbReference>
<keyword evidence="9" id="KW-0851">Voltage-gated channel</keyword>
<dbReference type="Gene3D" id="3.40.50.410">
    <property type="entry name" value="von Willebrand factor, type A domain"/>
    <property type="match status" value="1"/>
</dbReference>
<dbReference type="InterPro" id="IPR013608">
    <property type="entry name" value="VWA_N"/>
</dbReference>
<keyword evidence="6" id="KW-0812">Transmembrane</keyword>
<sequence length="478" mass="54634">MTFNRKESGKDVLLLTSGLGGPSRHLWPSKPKLLESIRGAICCLKRKCSPNKIAPGATAPLFEYYNSVRINEKDENDNYVELGKEFVLEANEHFNNLFVNTTLSNIQLPTNVYNKDPDILNGVYMSEALNPVFVDNFQRDPTLTWQYFGSSTGFFRLYPGIKWIPDENGVISFDCRNRGWYIQAATSPKDIVIVVDISGSMKGLRMTIAKHTISTLLDTLGENDFVNIIAYNDYVHYIEPCFKGILVQADRDNREHFKQLVEELQAKGVGTVNKALIEAFKILKEFREAGQGGLCNQAIMLITDGAVEDYEPVFEKYNWPEKKVRLFTYLIGREVTFAENVKWIACSNKGYYTQISTLADVQENVMEYLHVLSRPMVINHDHDIIWTEAYMDSCSVSSCKREKLCILLGVVGSDVPLRELLKLAPRYKLGVHGYAFLNTNNGYILSHPDLRPLVSNLTYTICINWYRDFIAIIFIFWW</sequence>
<reference evidence="16" key="2">
    <citation type="submission" date="2025-09" db="UniProtKB">
        <authorList>
            <consortium name="Ensembl"/>
        </authorList>
    </citation>
    <scope>IDENTIFICATION</scope>
</reference>
<proteinExistence type="inferred from homology"/>
<evidence type="ECO:0000256" key="5">
    <source>
        <dbReference type="ARBA" id="ARBA00022673"/>
    </source>
</evidence>
<evidence type="ECO:0000256" key="11">
    <source>
        <dbReference type="ARBA" id="ARBA00023065"/>
    </source>
</evidence>
<dbReference type="InterPro" id="IPR002035">
    <property type="entry name" value="VWF_A"/>
</dbReference>
<keyword evidence="5" id="KW-0107">Calcium channel</keyword>
<dbReference type="PROSITE" id="PS50234">
    <property type="entry name" value="VWFA"/>
    <property type="match status" value="1"/>
</dbReference>
<evidence type="ECO:0000259" key="15">
    <source>
        <dbReference type="PROSITE" id="PS50234"/>
    </source>
</evidence>
<evidence type="ECO:0000256" key="7">
    <source>
        <dbReference type="ARBA" id="ARBA00022729"/>
    </source>
</evidence>
<dbReference type="InterPro" id="IPR051173">
    <property type="entry name" value="Ca_channel_alpha-2/delta"/>
</dbReference>
<keyword evidence="14" id="KW-0407">Ion channel</keyword>
<name>A0A8C5MWW5_9ANUR</name>
<keyword evidence="8" id="KW-0106">Calcium</keyword>
<keyword evidence="12" id="KW-0472">Membrane</keyword>
<evidence type="ECO:0000256" key="4">
    <source>
        <dbReference type="ARBA" id="ARBA00022568"/>
    </source>
</evidence>
<evidence type="ECO:0000313" key="17">
    <source>
        <dbReference type="Proteomes" id="UP000694569"/>
    </source>
</evidence>
<reference evidence="16" key="1">
    <citation type="submission" date="2025-08" db="UniProtKB">
        <authorList>
            <consortium name="Ensembl"/>
        </authorList>
    </citation>
    <scope>IDENTIFICATION</scope>
</reference>
<dbReference type="GO" id="GO:0005891">
    <property type="term" value="C:voltage-gated calcium channel complex"/>
    <property type="evidence" value="ECO:0007669"/>
    <property type="project" value="TreeGrafter"/>
</dbReference>
<dbReference type="PANTHER" id="PTHR10166:SF59">
    <property type="entry name" value="VOLTAGE-DEPENDENT CALCIUM CHANNEL SUBUNIT ALPHA-2_DELTA-4"/>
    <property type="match status" value="1"/>
</dbReference>
<dbReference type="InterPro" id="IPR036465">
    <property type="entry name" value="vWFA_dom_sf"/>
</dbReference>
<evidence type="ECO:0000256" key="6">
    <source>
        <dbReference type="ARBA" id="ARBA00022692"/>
    </source>
</evidence>
<keyword evidence="10" id="KW-1133">Transmembrane helix</keyword>
<protein>
    <submittedName>
        <fullName evidence="16">Calcium voltage-gated channel auxiliary subunit alpha2delta 4</fullName>
    </submittedName>
</protein>
<evidence type="ECO:0000256" key="10">
    <source>
        <dbReference type="ARBA" id="ARBA00022989"/>
    </source>
</evidence>
<organism evidence="16 17">
    <name type="scientific">Leptobrachium leishanense</name>
    <name type="common">Leishan spiny toad</name>
    <dbReference type="NCBI Taxonomy" id="445787"/>
    <lineage>
        <taxon>Eukaryota</taxon>
        <taxon>Metazoa</taxon>
        <taxon>Chordata</taxon>
        <taxon>Craniata</taxon>
        <taxon>Vertebrata</taxon>
        <taxon>Euteleostomi</taxon>
        <taxon>Amphibia</taxon>
        <taxon>Batrachia</taxon>
        <taxon>Anura</taxon>
        <taxon>Pelobatoidea</taxon>
        <taxon>Megophryidae</taxon>
        <taxon>Leptobrachium</taxon>
    </lineage>
</organism>
<dbReference type="SMART" id="SM00327">
    <property type="entry name" value="VWA"/>
    <property type="match status" value="1"/>
</dbReference>
<evidence type="ECO:0000256" key="9">
    <source>
        <dbReference type="ARBA" id="ARBA00022882"/>
    </source>
</evidence>
<evidence type="ECO:0000256" key="1">
    <source>
        <dbReference type="ARBA" id="ARBA00004479"/>
    </source>
</evidence>
<dbReference type="FunFam" id="3.40.50.410:FF:000007">
    <property type="entry name" value="Calcium voltage-gated channel auxiliary subunit alpha2delta 3"/>
    <property type="match status" value="1"/>
</dbReference>
<keyword evidence="11" id="KW-0406">Ion transport</keyword>
<dbReference type="Pfam" id="PF13768">
    <property type="entry name" value="VWA_3"/>
    <property type="match status" value="1"/>
</dbReference>
<keyword evidence="7" id="KW-0732">Signal</keyword>
<dbReference type="Ensembl" id="ENSLLET00000019715.1">
    <property type="protein sequence ID" value="ENSLLEP00000018967.1"/>
    <property type="gene ID" value="ENSLLEG00000011956.1"/>
</dbReference>
<comment type="subcellular location">
    <subcellularLocation>
        <location evidence="1">Membrane</location>
        <topology evidence="1">Single-pass type I membrane protein</topology>
    </subcellularLocation>
</comment>
<dbReference type="GeneTree" id="ENSGT00940000155997"/>
<evidence type="ECO:0000256" key="13">
    <source>
        <dbReference type="ARBA" id="ARBA00023180"/>
    </source>
</evidence>
<evidence type="ECO:0000256" key="3">
    <source>
        <dbReference type="ARBA" id="ARBA00022448"/>
    </source>
</evidence>
<keyword evidence="3" id="KW-0813">Transport</keyword>
<evidence type="ECO:0000256" key="12">
    <source>
        <dbReference type="ARBA" id="ARBA00023136"/>
    </source>
</evidence>
<dbReference type="Gene3D" id="3.30.450.20">
    <property type="entry name" value="PAS domain"/>
    <property type="match status" value="1"/>
</dbReference>
<keyword evidence="17" id="KW-1185">Reference proteome</keyword>
<dbReference type="OrthoDB" id="10054666at2759"/>
<evidence type="ECO:0000256" key="2">
    <source>
        <dbReference type="ARBA" id="ARBA00007060"/>
    </source>
</evidence>
<dbReference type="GO" id="GO:0005245">
    <property type="term" value="F:voltage-gated calcium channel activity"/>
    <property type="evidence" value="ECO:0007669"/>
    <property type="project" value="TreeGrafter"/>
</dbReference>
<dbReference type="CDD" id="cd01463">
    <property type="entry name" value="vWA_VGCC_like"/>
    <property type="match status" value="1"/>
</dbReference>